<evidence type="ECO:0000256" key="1">
    <source>
        <dbReference type="ARBA" id="ARBA00009646"/>
    </source>
</evidence>
<feature type="region of interest" description="Disordered" evidence="3">
    <location>
        <begin position="35"/>
        <end position="56"/>
    </location>
</feature>
<dbReference type="SMART" id="SM00458">
    <property type="entry name" value="RICIN"/>
    <property type="match status" value="1"/>
</dbReference>
<protein>
    <submittedName>
        <fullName evidence="6">(Atlantic silverside) hypothetical protein</fullName>
    </submittedName>
</protein>
<feature type="compositionally biased region" description="Gly residues" evidence="3">
    <location>
        <begin position="296"/>
        <end position="309"/>
    </location>
</feature>
<proteinExistence type="inferred from homology"/>
<dbReference type="PROSITE" id="PS50915">
    <property type="entry name" value="CRYSTALLIN_BETA_GAMMA"/>
    <property type="match status" value="6"/>
</dbReference>
<dbReference type="InterPro" id="IPR050252">
    <property type="entry name" value="Beta/Gamma-Crystallin"/>
</dbReference>
<feature type="region of interest" description="Disordered" evidence="3">
    <location>
        <begin position="274"/>
        <end position="373"/>
    </location>
</feature>
<feature type="region of interest" description="Disordered" evidence="3">
    <location>
        <begin position="602"/>
        <end position="643"/>
    </location>
</feature>
<evidence type="ECO:0000313" key="6">
    <source>
        <dbReference type="EMBL" id="CAG5890108.1"/>
    </source>
</evidence>
<gene>
    <name evidence="6" type="ORF">MMEN_LOCUS6237</name>
</gene>
<feature type="compositionally biased region" description="Low complexity" evidence="3">
    <location>
        <begin position="404"/>
        <end position="417"/>
    </location>
</feature>
<dbReference type="Pfam" id="PF00652">
    <property type="entry name" value="Ricin_B_lectin"/>
    <property type="match status" value="1"/>
</dbReference>
<organism evidence="6 7">
    <name type="scientific">Menidia menidia</name>
    <name type="common">Atlantic silverside</name>
    <dbReference type="NCBI Taxonomy" id="238744"/>
    <lineage>
        <taxon>Eukaryota</taxon>
        <taxon>Metazoa</taxon>
        <taxon>Chordata</taxon>
        <taxon>Craniata</taxon>
        <taxon>Vertebrata</taxon>
        <taxon>Euteleostomi</taxon>
        <taxon>Actinopterygii</taxon>
        <taxon>Neopterygii</taxon>
        <taxon>Teleostei</taxon>
        <taxon>Neoteleostei</taxon>
        <taxon>Acanthomorphata</taxon>
        <taxon>Ovalentaria</taxon>
        <taxon>Atherinomorphae</taxon>
        <taxon>Atheriniformes</taxon>
        <taxon>Atherinopsidae</taxon>
        <taxon>Menidiinae</taxon>
        <taxon>Menidia</taxon>
    </lineage>
</organism>
<feature type="region of interest" description="Disordered" evidence="3">
    <location>
        <begin position="191"/>
        <end position="256"/>
    </location>
</feature>
<dbReference type="SUPFAM" id="SSF50370">
    <property type="entry name" value="Ricin B-like lectins"/>
    <property type="match status" value="1"/>
</dbReference>
<accession>A0A8S4AL97</accession>
<sequence>MLPDHGPSQGPTRFWTISGSHTVLVLLVSGCAAGGRRSGKGLKMSRVGPQGSKVTPPAAASAPVSLALARRRLLLGQKFLLPLGQLLLPLGQFLLPLGQFLLPLGQFLLPLGQLLLPLGQFLLPLGQFLLPLGQFLLPLGGSVRVSVLWKCLASGGGHTRRGVGRGNVAVYHSSLYGPVIAPLSFRTQPAATSQPRMSSEYRSRLAVRSPSLPEESDTKLRVHKLSLTAGGTGEPPPDPDPDQLYPGQPEPDPGALYRWKNRFEGLSQYRAASLSSPGAEPLSPVSLSRDAAEGRGLPGEAGPAGGGGAEPEQIKAGGASPPPSVSRSSPEDEETRFTGVFKATLVQLDPEHAAPPSSPPASPEAESPYSLDMNALVDTLKSLPSLKPRSSGLRVPPPALVSSLPPIVEDAPSSAAPQLPPPVSGLDVADAPNGLYTLPADLGLKRSASRDSRPPLQLMRNDKELGGLTQNGGSLPPPPHQLPAGQQRPAHRPLFRASSLPERPPSDRLAGPREQQGEGEPAGSRFERLSFLLNSPSSSSLPGSDDSSRMSRAPALSLGSPPTHSPTHLLSPAGHGDLHWPFASESPTALFGQGPGAGGGPLLLQRSLSCDGAPMSSPNGPRVQSSLLSNTNGGPQFQSQLQEPDRNLISKYRAFPDAYGKKVVFRDTSEDARIFGFPIKANSIIINAGLWLVFSQPFFQGVPRVLEVGGYSTPAAWGVEQPYVASLHPLKVGEPRVENTSEPQMVIYDKPYFTGKSRTISSNMKDFMTRTHSQQSVFMHSVGSLKVQGGIWVGYQKEGFRGHQYLLEEGEYHDWRVWGGCDSELRSARLIQADLTDPVMVMFEQPEEEEEGMLEENTFEVTEAIPDVELFGYKTSTRSIHVLSGVWIAYSHVDFSGDQYVLEKGLYHNCADWGSQGTRICSVQPVLLAPLDSARNRQEIILYSEPGFHGESLIFDQNQEALETKFLSRSCRVVGGSWVLFDDLHFSGNMFVLSEGSYPSLTSMGCPPSCSIRSVRPVQLMFSVPSISLFGLEGLEGREITADGEVLSLVQEGFNSHVLSVRVNSGCWVLCEHTNYRGRQFLLEPIEITNWPKFSSLDSIGSMYPVRQKRHFFNVRNMESGHLLSVQGGVEEMKSGRVVAAAEVEPLSDIWFYQDGLIKNKASPTMSLQVIGNLEPAAKVVLWTETRQPIQTWTAQMQGLIRSLVFSGMVLDVKGGKAYDRDHVVVMPEDEERPSQRWQLELL</sequence>
<evidence type="ECO:0000256" key="2">
    <source>
        <dbReference type="ARBA" id="ARBA00022737"/>
    </source>
</evidence>
<dbReference type="PANTHER" id="PTHR11818">
    <property type="entry name" value="BETA/GAMMA CRYSTALLIN"/>
    <property type="match status" value="1"/>
</dbReference>
<feature type="region of interest" description="Disordered" evidence="3">
    <location>
        <begin position="404"/>
        <end position="581"/>
    </location>
</feature>
<evidence type="ECO:0000256" key="3">
    <source>
        <dbReference type="SAM" id="MobiDB-lite"/>
    </source>
</evidence>
<dbReference type="Gene3D" id="2.80.10.50">
    <property type="match status" value="1"/>
</dbReference>
<feature type="domain" description="Beta/gamma crystallin 'Greek key'" evidence="5">
    <location>
        <begin position="976"/>
        <end position="1019"/>
    </location>
</feature>
<feature type="domain" description="Beta/gamma crystallin 'Greek key'" evidence="5">
    <location>
        <begin position="790"/>
        <end position="832"/>
    </location>
</feature>
<feature type="transmembrane region" description="Helical" evidence="4">
    <location>
        <begin position="79"/>
        <end position="101"/>
    </location>
</feature>
<keyword evidence="7" id="KW-1185">Reference proteome</keyword>
<feature type="compositionally biased region" description="Low complexity" evidence="3">
    <location>
        <begin position="529"/>
        <end position="545"/>
    </location>
</feature>
<feature type="domain" description="Beta/gamma crystallin 'Greek key'" evidence="5">
    <location>
        <begin position="743"/>
        <end position="789"/>
    </location>
</feature>
<feature type="transmembrane region" description="Helical" evidence="4">
    <location>
        <begin position="12"/>
        <end position="35"/>
    </location>
</feature>
<evidence type="ECO:0000259" key="5">
    <source>
        <dbReference type="PROSITE" id="PS50915"/>
    </source>
</evidence>
<dbReference type="PROSITE" id="PS50231">
    <property type="entry name" value="RICIN_B_LECTIN"/>
    <property type="match status" value="1"/>
</dbReference>
<feature type="domain" description="Beta/gamma crystallin 'Greek key'" evidence="5">
    <location>
        <begin position="885"/>
        <end position="927"/>
    </location>
</feature>
<keyword evidence="4" id="KW-0472">Membrane</keyword>
<dbReference type="Pfam" id="PF00030">
    <property type="entry name" value="Crystall"/>
    <property type="match status" value="5"/>
</dbReference>
<evidence type="ECO:0000256" key="4">
    <source>
        <dbReference type="SAM" id="Phobius"/>
    </source>
</evidence>
<comment type="caution">
    <text evidence="6">The sequence shown here is derived from an EMBL/GenBank/DDBJ whole genome shotgun (WGS) entry which is preliminary data.</text>
</comment>
<feature type="domain" description="Beta/gamma crystallin 'Greek key'" evidence="5">
    <location>
        <begin position="1066"/>
        <end position="1107"/>
    </location>
</feature>
<keyword evidence="4" id="KW-0812">Transmembrane</keyword>
<dbReference type="Gene3D" id="2.60.20.10">
    <property type="entry name" value="Crystallins"/>
    <property type="match status" value="5"/>
</dbReference>
<dbReference type="OrthoDB" id="8823304at2759"/>
<dbReference type="AlphaFoldDB" id="A0A8S4AL97"/>
<dbReference type="Proteomes" id="UP000677803">
    <property type="component" value="Unassembled WGS sequence"/>
</dbReference>
<evidence type="ECO:0000313" key="7">
    <source>
        <dbReference type="Proteomes" id="UP000677803"/>
    </source>
</evidence>
<reference evidence="6" key="1">
    <citation type="submission" date="2021-05" db="EMBL/GenBank/DDBJ databases">
        <authorList>
            <person name="Tigano A."/>
        </authorList>
    </citation>
    <scope>NUCLEOTIDE SEQUENCE</scope>
</reference>
<keyword evidence="4" id="KW-1133">Transmembrane helix</keyword>
<dbReference type="EMBL" id="CAJRST010005557">
    <property type="protein sequence ID" value="CAG5890108.1"/>
    <property type="molecule type" value="Genomic_DNA"/>
</dbReference>
<dbReference type="PANTHER" id="PTHR11818:SF50">
    <property type="entry name" value="BETA_GAMMA CRYSTALLIN DOMAIN-CONTAINING PROTEIN 2"/>
    <property type="match status" value="1"/>
</dbReference>
<dbReference type="InterPro" id="IPR001064">
    <property type="entry name" value="Beta/gamma_crystallin"/>
</dbReference>
<keyword evidence="2" id="KW-0677">Repeat</keyword>
<dbReference type="InterPro" id="IPR000772">
    <property type="entry name" value="Ricin_B_lectin"/>
</dbReference>
<name>A0A8S4AL97_9TELE</name>
<feature type="domain" description="Beta/gamma crystallin 'Greek key'" evidence="5">
    <location>
        <begin position="938"/>
        <end position="975"/>
    </location>
</feature>
<feature type="compositionally biased region" description="Polar residues" evidence="3">
    <location>
        <begin position="616"/>
        <end position="642"/>
    </location>
</feature>
<dbReference type="InterPro" id="IPR035992">
    <property type="entry name" value="Ricin_B-like_lectins"/>
</dbReference>
<dbReference type="SMART" id="SM00247">
    <property type="entry name" value="XTALbg"/>
    <property type="match status" value="5"/>
</dbReference>
<dbReference type="SUPFAM" id="SSF49695">
    <property type="entry name" value="gamma-Crystallin-like"/>
    <property type="match status" value="3"/>
</dbReference>
<dbReference type="InterPro" id="IPR011024">
    <property type="entry name" value="G_crystallin-like"/>
</dbReference>
<dbReference type="PRINTS" id="PR01367">
    <property type="entry name" value="BGCRYSTALLIN"/>
</dbReference>
<comment type="similarity">
    <text evidence="1">Belongs to the beta/gamma-crystallin family.</text>
</comment>